<dbReference type="EC" id="2.7.1.58" evidence="1"/>
<dbReference type="EMBL" id="PIDS01000008">
    <property type="protein sequence ID" value="PLL44385.1"/>
    <property type="molecule type" value="Genomic_DNA"/>
</dbReference>
<sequence length="292" mass="31493">MRSRYIAIDWGSTNLRAGLYHGEECVDSRQSEAGVTRLNGRSFEAVFAEITAGWEPENTLVIMAGMVGSNAGWVTVPYLPCPTPLSALAQQLTAVGQNTWIVPGLCVTQEDNHNVMRGEETQLLGAQQLAPSSLYVMPGTHCKWVRVDGDAVRDFRTVMTGELHYLLLEHSLIGAGLPAQVESSQAFNAGLQRGVDSPDVLARLFEVRASHVLGKLDRAQVSEFLSGLLIGAEVASMTRDDSDRQAITLVASRSLAERYQQAFALLGRAAQTVSGDIAFQAGIRSLAHAVAK</sequence>
<dbReference type="Gene3D" id="3.30.420.310">
    <property type="entry name" value="2-keto-3-deoxy-galactonokinase, C-terminal domain"/>
    <property type="match status" value="1"/>
</dbReference>
<name>A0A2J4RM70_9ENTR</name>
<reference evidence="1 2" key="1">
    <citation type="submission" date="2017-11" db="EMBL/GenBank/DDBJ databases">
        <authorList>
            <person name="Han C.G."/>
        </authorList>
    </citation>
    <scope>NUCLEOTIDE SEQUENCE [LARGE SCALE GENOMIC DNA]</scope>
    <source>
        <strain evidence="1 2">A11</strain>
    </source>
</reference>
<dbReference type="CDD" id="cd24012">
    <property type="entry name" value="ASKHA_NBD_KDGal-kinase"/>
    <property type="match status" value="1"/>
</dbReference>
<dbReference type="Proteomes" id="UP000234505">
    <property type="component" value="Unassembled WGS sequence"/>
</dbReference>
<evidence type="ECO:0000313" key="2">
    <source>
        <dbReference type="Proteomes" id="UP000234505"/>
    </source>
</evidence>
<dbReference type="GO" id="GO:0008671">
    <property type="term" value="F:2-dehydro-3-deoxygalactonokinase activity"/>
    <property type="evidence" value="ECO:0007669"/>
    <property type="project" value="UniProtKB-EC"/>
</dbReference>
<dbReference type="Pfam" id="PF05035">
    <property type="entry name" value="DGOK"/>
    <property type="match status" value="1"/>
</dbReference>
<dbReference type="AlphaFoldDB" id="A0A2J4RM70"/>
<proteinExistence type="predicted"/>
<comment type="caution">
    <text evidence="1">The sequence shown here is derived from an EMBL/GenBank/DDBJ whole genome shotgun (WGS) entry which is preliminary data.</text>
</comment>
<evidence type="ECO:0000313" key="1">
    <source>
        <dbReference type="EMBL" id="PLL44385.1"/>
    </source>
</evidence>
<organism evidence="1 2">
    <name type="scientific">Klebsiella michiganensis</name>
    <dbReference type="NCBI Taxonomy" id="1134687"/>
    <lineage>
        <taxon>Bacteria</taxon>
        <taxon>Pseudomonadati</taxon>
        <taxon>Pseudomonadota</taxon>
        <taxon>Gammaproteobacteria</taxon>
        <taxon>Enterobacterales</taxon>
        <taxon>Enterobacteriaceae</taxon>
        <taxon>Klebsiella/Raoultella group</taxon>
        <taxon>Klebsiella</taxon>
    </lineage>
</organism>
<protein>
    <submittedName>
        <fullName evidence="1">2-oxo-3-deoxygalactonate kinase</fullName>
        <ecNumber evidence="1">2.7.1.58</ecNumber>
    </submittedName>
</protein>
<dbReference type="GO" id="GO:0034194">
    <property type="term" value="P:D-galactonate catabolic process"/>
    <property type="evidence" value="ECO:0007669"/>
    <property type="project" value="InterPro"/>
</dbReference>
<accession>A0A2J4RM70</accession>
<dbReference type="InterPro" id="IPR042258">
    <property type="entry name" value="DGOK_N"/>
</dbReference>
<dbReference type="RefSeq" id="WP_021553365.1">
    <property type="nucleotide sequence ID" value="NZ_JBOIPT010000029.1"/>
</dbReference>
<dbReference type="InterPro" id="IPR007729">
    <property type="entry name" value="DGOK"/>
</dbReference>
<dbReference type="Gene3D" id="3.30.420.300">
    <property type="entry name" value="2-keto-3-deoxy-galactonokinase, substrate binding domain"/>
    <property type="match status" value="1"/>
</dbReference>
<reference evidence="1 2" key="2">
    <citation type="submission" date="2018-01" db="EMBL/GenBank/DDBJ databases">
        <title>Genomic study of Klebsiella pneumoniae.</title>
        <authorList>
            <person name="Yang Y."/>
            <person name="Bicalho R."/>
        </authorList>
    </citation>
    <scope>NUCLEOTIDE SEQUENCE [LARGE SCALE GENOMIC DNA]</scope>
    <source>
        <strain evidence="1 2">A11</strain>
    </source>
</reference>
<keyword evidence="1" id="KW-0418">Kinase</keyword>
<keyword evidence="1" id="KW-0808">Transferase</keyword>
<dbReference type="InterPro" id="IPR042257">
    <property type="entry name" value="DGOK_C"/>
</dbReference>
<gene>
    <name evidence="1" type="ORF">CWN50_00760</name>
</gene>